<dbReference type="EMBL" id="MLAK01001337">
    <property type="protein sequence ID" value="OHS94222.1"/>
    <property type="molecule type" value="Genomic_DNA"/>
</dbReference>
<reference evidence="11" key="1">
    <citation type="submission" date="2016-10" db="EMBL/GenBank/DDBJ databases">
        <authorList>
            <person name="Benchimol M."/>
            <person name="Almeida L.G."/>
            <person name="Vasconcelos A.T."/>
            <person name="Perreira-Neves A."/>
            <person name="Rosa I.A."/>
            <person name="Tasca T."/>
            <person name="Bogo M.R."/>
            <person name="de Souza W."/>
        </authorList>
    </citation>
    <scope>NUCLEOTIDE SEQUENCE [LARGE SCALE GENOMIC DNA]</scope>
    <source>
        <strain evidence="11">K</strain>
    </source>
</reference>
<dbReference type="FunFam" id="3.40.50.300:FF:000218">
    <property type="entry name" value="Multidrug ABC transporter ATP-binding protein"/>
    <property type="match status" value="1"/>
</dbReference>
<dbReference type="InterPro" id="IPR011527">
    <property type="entry name" value="ABC1_TM_dom"/>
</dbReference>
<feature type="transmembrane region" description="Helical" evidence="8">
    <location>
        <begin position="260"/>
        <end position="282"/>
    </location>
</feature>
<gene>
    <name evidence="11" type="ORF">TRFO_11304</name>
</gene>
<dbReference type="GO" id="GO:0005743">
    <property type="term" value="C:mitochondrial inner membrane"/>
    <property type="evidence" value="ECO:0007669"/>
    <property type="project" value="TreeGrafter"/>
</dbReference>
<feature type="transmembrane region" description="Helical" evidence="8">
    <location>
        <begin position="176"/>
        <end position="194"/>
    </location>
</feature>
<comment type="similarity">
    <text evidence="2">Belongs to the ABC transporter superfamily. ABCB family. Multidrug resistance exporter (TC 3.A.1.201) subfamily.</text>
</comment>
<keyword evidence="12" id="KW-1185">Reference proteome</keyword>
<evidence type="ECO:0000313" key="11">
    <source>
        <dbReference type="EMBL" id="OHS94222.1"/>
    </source>
</evidence>
<evidence type="ECO:0000256" key="1">
    <source>
        <dbReference type="ARBA" id="ARBA00004141"/>
    </source>
</evidence>
<feature type="transmembrane region" description="Helical" evidence="8">
    <location>
        <begin position="294"/>
        <end position="315"/>
    </location>
</feature>
<dbReference type="SUPFAM" id="SSF90123">
    <property type="entry name" value="ABC transporter transmembrane region"/>
    <property type="match status" value="1"/>
</dbReference>
<dbReference type="InterPro" id="IPR017871">
    <property type="entry name" value="ABC_transporter-like_CS"/>
</dbReference>
<dbReference type="GO" id="GO:0090374">
    <property type="term" value="P:oligopeptide export from mitochondrion"/>
    <property type="evidence" value="ECO:0007669"/>
    <property type="project" value="TreeGrafter"/>
</dbReference>
<keyword evidence="4" id="KW-0547">Nucleotide-binding</keyword>
<dbReference type="AlphaFoldDB" id="A0A1J4J4C6"/>
<dbReference type="PROSITE" id="PS00211">
    <property type="entry name" value="ABC_TRANSPORTER_1"/>
    <property type="match status" value="1"/>
</dbReference>
<dbReference type="PROSITE" id="PS50929">
    <property type="entry name" value="ABC_TM1F"/>
    <property type="match status" value="1"/>
</dbReference>
<keyword evidence="5" id="KW-0067">ATP-binding</keyword>
<dbReference type="GeneID" id="94830668"/>
<keyword evidence="6 8" id="KW-1133">Transmembrane helix</keyword>
<evidence type="ECO:0000256" key="2">
    <source>
        <dbReference type="ARBA" id="ARBA00007577"/>
    </source>
</evidence>
<evidence type="ECO:0000256" key="8">
    <source>
        <dbReference type="SAM" id="Phobius"/>
    </source>
</evidence>
<dbReference type="PANTHER" id="PTHR43394">
    <property type="entry name" value="ATP-DEPENDENT PERMEASE MDL1, MITOCHONDRIAL"/>
    <property type="match status" value="1"/>
</dbReference>
<dbReference type="GO" id="GO:0015421">
    <property type="term" value="F:ABC-type oligopeptide transporter activity"/>
    <property type="evidence" value="ECO:0007669"/>
    <property type="project" value="TreeGrafter"/>
</dbReference>
<sequence length="592" mass="65960">MAAIVGRGNNFQDQEEEGVQKGHEFFRVMRLFDKKPILYLSFFLSLCSGASPLIFLIPMKEGCKLFGSPDFMGVTVSFIKKSAWALAIIIVIECLSMTAQNITSPLFLVDIRRKLYSSLLDQDIAYFDKTSTGAQISRLSEGVAFIRDVYVDTLYLTIKAVALAIAGLVVALVEEWLVTFEMIAFPIAIALVLFGGNKWANKIWDQYKAAGTESTEKAVEIVTEFRTVKSFDNEMYEADQFENNLYDEDKILRKVSIVRGLTYCLALLILGALGIVLAWYTLKLLVENPMKYTLYSLLTVSCGMVMLTLGIDQILTTSDDFKMASLAARNIIKIINTKPTIDRKLGQELDNVVGDIEFKNVAFKYQGSENYALKNLSFKINAGETVAFVGESGCGKSTTLQLLQRFYDIVEGQILIDGVDIREISPRCLRSFISIVPQSPVLFSMSISENIKYGKESETEEHIAQAAQAGNAHNFIMELPENYKTVVQQTSLSGGQKQRICISRAILAKTPILLLDEATAALDTESEQLVQQSLENFRHGKTSIMVAHRLATVVNADRIFVFQEGHIAETGTHKELLEANGIYADLAKYQLQ</sequence>
<dbReference type="InterPro" id="IPR027417">
    <property type="entry name" value="P-loop_NTPase"/>
</dbReference>
<dbReference type="Gene3D" id="1.20.1560.10">
    <property type="entry name" value="ABC transporter type 1, transmembrane domain"/>
    <property type="match status" value="1"/>
</dbReference>
<dbReference type="RefSeq" id="XP_068347359.1">
    <property type="nucleotide sequence ID" value="XM_068495964.1"/>
</dbReference>
<dbReference type="InterPro" id="IPR039421">
    <property type="entry name" value="Type_1_exporter"/>
</dbReference>
<dbReference type="VEuPathDB" id="TrichDB:TRFO_11304"/>
<feature type="transmembrane region" description="Helical" evidence="8">
    <location>
        <begin position="149"/>
        <end position="170"/>
    </location>
</feature>
<dbReference type="InterPro" id="IPR036640">
    <property type="entry name" value="ABC1_TM_sf"/>
</dbReference>
<dbReference type="Gene3D" id="3.40.50.300">
    <property type="entry name" value="P-loop containing nucleotide triphosphate hydrolases"/>
    <property type="match status" value="1"/>
</dbReference>
<evidence type="ECO:0000256" key="7">
    <source>
        <dbReference type="ARBA" id="ARBA00023136"/>
    </source>
</evidence>
<dbReference type="PANTHER" id="PTHR43394:SF27">
    <property type="entry name" value="ATP-DEPENDENT TRANSLOCASE ABCB1-LIKE"/>
    <property type="match status" value="1"/>
</dbReference>
<protein>
    <submittedName>
        <fullName evidence="11">ABC transporter family protein</fullName>
    </submittedName>
</protein>
<organism evidence="11 12">
    <name type="scientific">Tritrichomonas foetus</name>
    <dbReference type="NCBI Taxonomy" id="1144522"/>
    <lineage>
        <taxon>Eukaryota</taxon>
        <taxon>Metamonada</taxon>
        <taxon>Parabasalia</taxon>
        <taxon>Tritrichomonadida</taxon>
        <taxon>Tritrichomonadidae</taxon>
        <taxon>Tritrichomonas</taxon>
    </lineage>
</organism>
<comment type="caution">
    <text evidence="11">The sequence shown here is derived from an EMBL/GenBank/DDBJ whole genome shotgun (WGS) entry which is preliminary data.</text>
</comment>
<feature type="domain" description="ABC transmembrane type-1" evidence="10">
    <location>
        <begin position="40"/>
        <end position="323"/>
    </location>
</feature>
<keyword evidence="7 8" id="KW-0472">Membrane</keyword>
<dbReference type="SMART" id="SM00382">
    <property type="entry name" value="AAA"/>
    <property type="match status" value="1"/>
</dbReference>
<evidence type="ECO:0000259" key="10">
    <source>
        <dbReference type="PROSITE" id="PS50929"/>
    </source>
</evidence>
<accession>A0A1J4J4C6</accession>
<feature type="transmembrane region" description="Helical" evidence="8">
    <location>
        <begin position="83"/>
        <end position="109"/>
    </location>
</feature>
<name>A0A1J4J4C6_9EUKA</name>
<feature type="domain" description="ABC transporter" evidence="9">
    <location>
        <begin position="356"/>
        <end position="589"/>
    </location>
</feature>
<evidence type="ECO:0000313" key="12">
    <source>
        <dbReference type="Proteomes" id="UP000179807"/>
    </source>
</evidence>
<evidence type="ECO:0000256" key="3">
    <source>
        <dbReference type="ARBA" id="ARBA00022692"/>
    </source>
</evidence>
<comment type="subcellular location">
    <subcellularLocation>
        <location evidence="1">Membrane</location>
        <topology evidence="1">Multi-pass membrane protein</topology>
    </subcellularLocation>
</comment>
<dbReference type="GO" id="GO:0005524">
    <property type="term" value="F:ATP binding"/>
    <property type="evidence" value="ECO:0007669"/>
    <property type="project" value="UniProtKB-KW"/>
</dbReference>
<dbReference type="Pfam" id="PF00664">
    <property type="entry name" value="ABC_membrane"/>
    <property type="match status" value="1"/>
</dbReference>
<proteinExistence type="inferred from homology"/>
<dbReference type="InterPro" id="IPR003593">
    <property type="entry name" value="AAA+_ATPase"/>
</dbReference>
<dbReference type="Proteomes" id="UP000179807">
    <property type="component" value="Unassembled WGS sequence"/>
</dbReference>
<evidence type="ECO:0000256" key="6">
    <source>
        <dbReference type="ARBA" id="ARBA00022989"/>
    </source>
</evidence>
<evidence type="ECO:0000256" key="5">
    <source>
        <dbReference type="ARBA" id="ARBA00022840"/>
    </source>
</evidence>
<dbReference type="PROSITE" id="PS50893">
    <property type="entry name" value="ABC_TRANSPORTER_2"/>
    <property type="match status" value="1"/>
</dbReference>
<dbReference type="SUPFAM" id="SSF52540">
    <property type="entry name" value="P-loop containing nucleoside triphosphate hydrolases"/>
    <property type="match status" value="1"/>
</dbReference>
<dbReference type="OrthoDB" id="6500128at2759"/>
<dbReference type="Pfam" id="PF00005">
    <property type="entry name" value="ABC_tran"/>
    <property type="match status" value="1"/>
</dbReference>
<dbReference type="GO" id="GO:0016887">
    <property type="term" value="F:ATP hydrolysis activity"/>
    <property type="evidence" value="ECO:0007669"/>
    <property type="project" value="InterPro"/>
</dbReference>
<evidence type="ECO:0000259" key="9">
    <source>
        <dbReference type="PROSITE" id="PS50893"/>
    </source>
</evidence>
<dbReference type="InterPro" id="IPR003439">
    <property type="entry name" value="ABC_transporter-like_ATP-bd"/>
</dbReference>
<feature type="transmembrane region" description="Helical" evidence="8">
    <location>
        <begin position="37"/>
        <end position="57"/>
    </location>
</feature>
<keyword evidence="3 8" id="KW-0812">Transmembrane</keyword>
<evidence type="ECO:0000256" key="4">
    <source>
        <dbReference type="ARBA" id="ARBA00022741"/>
    </source>
</evidence>